<gene>
    <name evidence="3" type="ORF">FJU30_10965</name>
</gene>
<dbReference type="Gene3D" id="3.40.190.170">
    <property type="entry name" value="Bacterial extracellular solute-binding protein, family 7"/>
    <property type="match status" value="1"/>
</dbReference>
<keyword evidence="4" id="KW-1185">Reference proteome</keyword>
<dbReference type="AlphaFoldDB" id="A0A5J5G2F8"/>
<dbReference type="InterPro" id="IPR038404">
    <property type="entry name" value="TRAP_DctP_sf"/>
</dbReference>
<dbReference type="SUPFAM" id="SSF53850">
    <property type="entry name" value="Periplasmic binding protein-like II"/>
    <property type="match status" value="1"/>
</dbReference>
<dbReference type="Pfam" id="PF03480">
    <property type="entry name" value="DctP"/>
    <property type="match status" value="1"/>
</dbReference>
<dbReference type="PANTHER" id="PTHR33376">
    <property type="match status" value="1"/>
</dbReference>
<dbReference type="EMBL" id="VYKJ01000004">
    <property type="protein sequence ID" value="KAA9000720.1"/>
    <property type="molecule type" value="Genomic_DNA"/>
</dbReference>
<dbReference type="Proteomes" id="UP000335415">
    <property type="component" value="Unassembled WGS sequence"/>
</dbReference>
<accession>A0A5J5G2F8</accession>
<dbReference type="CDD" id="cd13679">
    <property type="entry name" value="PBP2_TRAP_YiaO_like"/>
    <property type="match status" value="1"/>
</dbReference>
<sequence>MKLRSVTYTLLMAGLVTFSMSSQAAQALRFGYETSQTDSQHIAAKKFNELLKEKTNGELVLKLFPDSTLGNAQAMISGVRGGMIDMEMSGSNNFAGLASVMNLLDVPFLFRDTAHAHKTLDGKVGDELKKDLEPKGLKVLAYWENGWRDVTNSRAPVKTPADLKGLKIRTNNSPMNIAAFRIFGANPIPMPFAEVYTGLETRTIDAQEHPINVVWSAKFYEVQKYLSLTHHAYSPLLVVINKSKFDSLSPKIQQALLSSAKEAGDYQRKLVAEDQQKIIDGMKEAGVEVLTDIDRKAFSDALGTQVRDMFLKDNQQGADLLKAVDEVQ</sequence>
<protein>
    <submittedName>
        <fullName evidence="3">TRAP transporter substrate-binding protein</fullName>
    </submittedName>
</protein>
<dbReference type="InterPro" id="IPR018389">
    <property type="entry name" value="DctP_fam"/>
</dbReference>
<dbReference type="NCBIfam" id="TIGR00787">
    <property type="entry name" value="dctP"/>
    <property type="match status" value="1"/>
</dbReference>
<keyword evidence="1 2" id="KW-0732">Signal</keyword>
<evidence type="ECO:0000256" key="1">
    <source>
        <dbReference type="ARBA" id="ARBA00022729"/>
    </source>
</evidence>
<dbReference type="OrthoDB" id="8690069at2"/>
<dbReference type="PANTHER" id="PTHR33376:SF18">
    <property type="entry name" value="2,3-DIKETO-L-GULONATE-BINDING PERIPLASMIC PROTEIN YIAO"/>
    <property type="match status" value="1"/>
</dbReference>
<evidence type="ECO:0000256" key="2">
    <source>
        <dbReference type="SAM" id="SignalP"/>
    </source>
</evidence>
<comment type="caution">
    <text evidence="3">The sequence shown here is derived from an EMBL/GenBank/DDBJ whole genome shotgun (WGS) entry which is preliminary data.</text>
</comment>
<dbReference type="NCBIfam" id="NF037995">
    <property type="entry name" value="TRAP_S1"/>
    <property type="match status" value="1"/>
</dbReference>
<reference evidence="3 4" key="1">
    <citation type="submission" date="2019-09" db="EMBL/GenBank/DDBJ databases">
        <authorList>
            <person name="Li Y."/>
        </authorList>
    </citation>
    <scope>NUCLEOTIDE SEQUENCE [LARGE SCALE GENOMIC DNA]</scope>
    <source>
        <strain evidence="3 4">L3-3HA</strain>
    </source>
</reference>
<feature type="chain" id="PRO_5023928539" evidence="2">
    <location>
        <begin position="25"/>
        <end position="328"/>
    </location>
</feature>
<organism evidence="3 4">
    <name type="scientific">Affinibrenneria salicis</name>
    <dbReference type="NCBI Taxonomy" id="2590031"/>
    <lineage>
        <taxon>Bacteria</taxon>
        <taxon>Pseudomonadati</taxon>
        <taxon>Pseudomonadota</taxon>
        <taxon>Gammaproteobacteria</taxon>
        <taxon>Enterobacterales</taxon>
        <taxon>Pectobacteriaceae</taxon>
        <taxon>Affinibrenneria</taxon>
    </lineage>
</organism>
<evidence type="ECO:0000313" key="4">
    <source>
        <dbReference type="Proteomes" id="UP000335415"/>
    </source>
</evidence>
<dbReference type="PIRSF" id="PIRSF006470">
    <property type="entry name" value="DctB"/>
    <property type="match status" value="1"/>
</dbReference>
<dbReference type="FunFam" id="3.40.190.170:FF:000001">
    <property type="entry name" value="TRAP dicarboxylate transporter, DctP subunit"/>
    <property type="match status" value="1"/>
</dbReference>
<name>A0A5J5G2F8_9GAMM</name>
<dbReference type="GO" id="GO:0030288">
    <property type="term" value="C:outer membrane-bounded periplasmic space"/>
    <property type="evidence" value="ECO:0007669"/>
    <property type="project" value="InterPro"/>
</dbReference>
<proteinExistence type="predicted"/>
<dbReference type="InterPro" id="IPR004682">
    <property type="entry name" value="TRAP_DctP"/>
</dbReference>
<evidence type="ECO:0000313" key="3">
    <source>
        <dbReference type="EMBL" id="KAA9000720.1"/>
    </source>
</evidence>
<dbReference type="RefSeq" id="WP_150434987.1">
    <property type="nucleotide sequence ID" value="NZ_VYKJ01000004.1"/>
</dbReference>
<dbReference type="GO" id="GO:0055085">
    <property type="term" value="P:transmembrane transport"/>
    <property type="evidence" value="ECO:0007669"/>
    <property type="project" value="InterPro"/>
</dbReference>
<dbReference type="GO" id="GO:0030246">
    <property type="term" value="F:carbohydrate binding"/>
    <property type="evidence" value="ECO:0007669"/>
    <property type="project" value="TreeGrafter"/>
</dbReference>
<feature type="signal peptide" evidence="2">
    <location>
        <begin position="1"/>
        <end position="24"/>
    </location>
</feature>